<evidence type="ECO:0000256" key="1">
    <source>
        <dbReference type="SAM" id="Phobius"/>
    </source>
</evidence>
<dbReference type="InterPro" id="IPR025695">
    <property type="entry name" value="DoxX-like"/>
</dbReference>
<keyword evidence="1" id="KW-0472">Membrane</keyword>
<dbReference type="Pfam" id="PF13781">
    <property type="entry name" value="DoxX_3"/>
    <property type="match status" value="1"/>
</dbReference>
<reference evidence="3" key="1">
    <citation type="submission" date="2019-02" db="EMBL/GenBank/DDBJ databases">
        <title>Complete genome sequence of Rhodoferax sp. Gr-4.</title>
        <authorList>
            <person name="Jin L."/>
        </authorList>
    </citation>
    <scope>NUCLEOTIDE SEQUENCE [LARGE SCALE GENOMIC DNA]</scope>
    <source>
        <strain evidence="3">Gr-4</strain>
    </source>
</reference>
<organism evidence="2 3">
    <name type="scientific">Rhodoferax aquaticus</name>
    <dbReference type="NCBI Taxonomy" id="2527691"/>
    <lineage>
        <taxon>Bacteria</taxon>
        <taxon>Pseudomonadati</taxon>
        <taxon>Pseudomonadota</taxon>
        <taxon>Betaproteobacteria</taxon>
        <taxon>Burkholderiales</taxon>
        <taxon>Comamonadaceae</taxon>
        <taxon>Rhodoferax</taxon>
    </lineage>
</organism>
<keyword evidence="1" id="KW-1133">Transmembrane helix</keyword>
<feature type="transmembrane region" description="Helical" evidence="1">
    <location>
        <begin position="81"/>
        <end position="99"/>
    </location>
</feature>
<feature type="transmembrane region" description="Helical" evidence="1">
    <location>
        <begin position="16"/>
        <end position="34"/>
    </location>
</feature>
<evidence type="ECO:0000313" key="2">
    <source>
        <dbReference type="EMBL" id="QDL54913.1"/>
    </source>
</evidence>
<keyword evidence="1" id="KW-0812">Transmembrane</keyword>
<evidence type="ECO:0000313" key="3">
    <source>
        <dbReference type="Proteomes" id="UP000317365"/>
    </source>
</evidence>
<reference evidence="3" key="2">
    <citation type="journal article" date="2020" name="Int. J. Syst. Evol. Microbiol.">
        <title>Genomic insights into a novel species Rhodoferax aquaticus sp. nov., isolated from freshwater.</title>
        <authorList>
            <person name="Li T."/>
            <person name="Zhuo Y."/>
            <person name="Jin C.Z."/>
            <person name="Wu X."/>
            <person name="Ko S.R."/>
            <person name="Jin F.J."/>
            <person name="Ahn C.Y."/>
            <person name="Oh H.M."/>
            <person name="Lee H.G."/>
            <person name="Jin L."/>
        </authorList>
    </citation>
    <scope>NUCLEOTIDE SEQUENCE [LARGE SCALE GENOMIC DNA]</scope>
    <source>
        <strain evidence="3">Gr-4</strain>
    </source>
</reference>
<dbReference type="KEGG" id="rhg:EXZ61_12480"/>
<dbReference type="EMBL" id="CP036282">
    <property type="protein sequence ID" value="QDL54913.1"/>
    <property type="molecule type" value="Genomic_DNA"/>
</dbReference>
<accession>A0A515EQG7</accession>
<feature type="transmembrane region" description="Helical" evidence="1">
    <location>
        <begin position="54"/>
        <end position="74"/>
    </location>
</feature>
<proteinExistence type="predicted"/>
<dbReference type="AlphaFoldDB" id="A0A515EQG7"/>
<sequence>MCWKSRWPMREQELRWLRLSLVAVWIFTALVSVWEWHGQSRLLLLNAGLGHPVLVAALVWGGAAADLALGLAMLWRPSRWVYALALVLMVVMTLLATVLLPELWLHPLGPLSKNIPLGVMLWILALHSPRSSSGKGARTEAAKGDA</sequence>
<gene>
    <name evidence="2" type="ORF">EXZ61_12480</name>
</gene>
<name>A0A515EQG7_9BURK</name>
<protein>
    <submittedName>
        <fullName evidence="2">Epimerase</fullName>
    </submittedName>
</protein>
<dbReference type="Proteomes" id="UP000317365">
    <property type="component" value="Chromosome"/>
</dbReference>
<keyword evidence="3" id="KW-1185">Reference proteome</keyword>